<organism evidence="11 12">
    <name type="scientific">Phaeobacter gallaeciensis</name>
    <dbReference type="NCBI Taxonomy" id="60890"/>
    <lineage>
        <taxon>Bacteria</taxon>
        <taxon>Pseudomonadati</taxon>
        <taxon>Pseudomonadota</taxon>
        <taxon>Alphaproteobacteria</taxon>
        <taxon>Rhodobacterales</taxon>
        <taxon>Roseobacteraceae</taxon>
        <taxon>Phaeobacter</taxon>
    </lineage>
</organism>
<evidence type="ECO:0008006" key="13">
    <source>
        <dbReference type="Google" id="ProtNLM"/>
    </source>
</evidence>
<evidence type="ECO:0000256" key="3">
    <source>
        <dbReference type="ARBA" id="ARBA00022741"/>
    </source>
</evidence>
<dbReference type="PROSITE" id="PS50893">
    <property type="entry name" value="ABC_TRANSPORTER_2"/>
    <property type="match status" value="1"/>
</dbReference>
<dbReference type="Gene3D" id="3.40.50.300">
    <property type="entry name" value="P-loop containing nucleotide triphosphate hydrolases"/>
    <property type="match status" value="1"/>
</dbReference>
<dbReference type="InterPro" id="IPR027417">
    <property type="entry name" value="P-loop_NTPase"/>
</dbReference>
<evidence type="ECO:0000256" key="8">
    <source>
        <dbReference type="SAM" id="Phobius"/>
    </source>
</evidence>
<dbReference type="GO" id="GO:0016887">
    <property type="term" value="F:ATP hydrolysis activity"/>
    <property type="evidence" value="ECO:0007669"/>
    <property type="project" value="InterPro"/>
</dbReference>
<feature type="transmembrane region" description="Helical" evidence="8">
    <location>
        <begin position="59"/>
        <end position="79"/>
    </location>
</feature>
<evidence type="ECO:0000313" key="11">
    <source>
        <dbReference type="EMBL" id="RBW51461.1"/>
    </source>
</evidence>
<keyword evidence="2 8" id="KW-0812">Transmembrane</keyword>
<dbReference type="PROSITE" id="PS50929">
    <property type="entry name" value="ABC_TM1F"/>
    <property type="match status" value="1"/>
</dbReference>
<reference evidence="11 12" key="1">
    <citation type="submission" date="2018-07" db="EMBL/GenBank/DDBJ databases">
        <title>Modular assembly of carbohydrate-degrading microbial communities in the ocean.</title>
        <authorList>
            <person name="Enke T.N."/>
            <person name="Datta M.S."/>
            <person name="Schwartzman J.A."/>
            <person name="Cermak N."/>
            <person name="Schmitz D.A."/>
            <person name="Barrere J."/>
            <person name="Cordero O.X."/>
        </authorList>
    </citation>
    <scope>NUCLEOTIDE SEQUENCE [LARGE SCALE GENOMIC DNA]</scope>
    <source>
        <strain evidence="11 12">C3M10</strain>
    </source>
</reference>
<dbReference type="InterPro" id="IPR036640">
    <property type="entry name" value="ABC1_TM_sf"/>
</dbReference>
<dbReference type="Proteomes" id="UP000252706">
    <property type="component" value="Unassembled WGS sequence"/>
</dbReference>
<dbReference type="PANTHER" id="PTHR24221">
    <property type="entry name" value="ATP-BINDING CASSETTE SUB-FAMILY B"/>
    <property type="match status" value="1"/>
</dbReference>
<dbReference type="InterPro" id="IPR011527">
    <property type="entry name" value="ABC1_TM_dom"/>
</dbReference>
<feature type="transmembrane region" description="Helical" evidence="8">
    <location>
        <begin position="20"/>
        <end position="47"/>
    </location>
</feature>
<evidence type="ECO:0000259" key="9">
    <source>
        <dbReference type="PROSITE" id="PS50893"/>
    </source>
</evidence>
<evidence type="ECO:0000313" key="12">
    <source>
        <dbReference type="Proteomes" id="UP000252706"/>
    </source>
</evidence>
<keyword evidence="6 8" id="KW-0472">Membrane</keyword>
<feature type="transmembrane region" description="Helical" evidence="8">
    <location>
        <begin position="158"/>
        <end position="179"/>
    </location>
</feature>
<evidence type="ECO:0000256" key="5">
    <source>
        <dbReference type="ARBA" id="ARBA00022989"/>
    </source>
</evidence>
<gene>
    <name evidence="11" type="ORF">DS909_17815</name>
</gene>
<evidence type="ECO:0000256" key="6">
    <source>
        <dbReference type="ARBA" id="ARBA00023136"/>
    </source>
</evidence>
<feature type="transmembrane region" description="Helical" evidence="8">
    <location>
        <begin position="135"/>
        <end position="152"/>
    </location>
</feature>
<dbReference type="GO" id="GO:0005886">
    <property type="term" value="C:plasma membrane"/>
    <property type="evidence" value="ECO:0007669"/>
    <property type="project" value="UniProtKB-SubCell"/>
</dbReference>
<dbReference type="InterPro" id="IPR003439">
    <property type="entry name" value="ABC_transporter-like_ATP-bd"/>
</dbReference>
<dbReference type="Gene3D" id="1.20.1560.10">
    <property type="entry name" value="ABC transporter type 1, transmembrane domain"/>
    <property type="match status" value="1"/>
</dbReference>
<name>A0A366WRN1_9RHOB</name>
<evidence type="ECO:0000256" key="2">
    <source>
        <dbReference type="ARBA" id="ARBA00022692"/>
    </source>
</evidence>
<evidence type="ECO:0000259" key="10">
    <source>
        <dbReference type="PROSITE" id="PS50929"/>
    </source>
</evidence>
<dbReference type="SUPFAM" id="SSF90123">
    <property type="entry name" value="ABC transporter transmembrane region"/>
    <property type="match status" value="1"/>
</dbReference>
<feature type="region of interest" description="Disordered" evidence="7">
    <location>
        <begin position="554"/>
        <end position="591"/>
    </location>
</feature>
<feature type="domain" description="ABC transmembrane type-1" evidence="10">
    <location>
        <begin position="24"/>
        <end position="301"/>
    </location>
</feature>
<feature type="domain" description="ABC transporter" evidence="9">
    <location>
        <begin position="334"/>
        <end position="571"/>
    </location>
</feature>
<dbReference type="SUPFAM" id="SSF52540">
    <property type="entry name" value="P-loop containing nucleoside triphosphate hydrolases"/>
    <property type="match status" value="1"/>
</dbReference>
<dbReference type="GO" id="GO:0034040">
    <property type="term" value="F:ATPase-coupled lipid transmembrane transporter activity"/>
    <property type="evidence" value="ECO:0007669"/>
    <property type="project" value="TreeGrafter"/>
</dbReference>
<dbReference type="EMBL" id="QOCE01000045">
    <property type="protein sequence ID" value="RBW51461.1"/>
    <property type="molecule type" value="Genomic_DNA"/>
</dbReference>
<dbReference type="GO" id="GO:0140359">
    <property type="term" value="F:ABC-type transporter activity"/>
    <property type="evidence" value="ECO:0007669"/>
    <property type="project" value="InterPro"/>
</dbReference>
<dbReference type="PANTHER" id="PTHR24221:SF654">
    <property type="entry name" value="ATP-BINDING CASSETTE SUB-FAMILY B MEMBER 6"/>
    <property type="match status" value="1"/>
</dbReference>
<dbReference type="Pfam" id="PF00664">
    <property type="entry name" value="ABC_membrane"/>
    <property type="match status" value="1"/>
</dbReference>
<evidence type="ECO:0000256" key="7">
    <source>
        <dbReference type="SAM" id="MobiDB-lite"/>
    </source>
</evidence>
<proteinExistence type="predicted"/>
<sequence length="591" mass="64954">MNSAQALRGAARHAVRRGSLVLTAAFGISFAVNLLRLAGPLFMLLIYDRVLTSRSVETLVALFGLLIMLLCVLGTLDYARKRMLARFGAQFQEQIEETLLSHSGRNQFFQQGRAKPALGLDEVDGLRGFLHSGSLIAVLDFLWTPMFVAVVFVLHPLLGWICVGGIGVICLLMLIRSVFKGGRQEQANLARGSIGKLKNAIVASHQTMRKQDMSVGFKERWKTARDDARDRAISLQDWTSWFNSISRITVMVVRYSVLATGAYLTLQGELTAGAMVAATFMVTRVLGPVERFVTQIPRLIQAREQWRSLNQVLKTRAMELEDAYSEQPSTPHRLVVDNVSVRSPLTGALLLRSVSLTSTGGELIEITGTSSQGKTVLAETILGMWKLSSGSILVNGHHTGRLTDVEAQTVFGYAPENPSFLAGTIAENISGLDPQSNPEKVSLAARRARMHAAICALPMGYNTELDPQASCLSNFERNQLALARAFYKDAQILIIDTLDSEMLVRIPKKLETTFSLLRERDNVTIIVLTRQPLNLPDTTRSYTLQDGRLAVRQTKAANQSEKDHNSPAIKPAAAAKMSVVGKDNTPQIVRS</sequence>
<dbReference type="RefSeq" id="WP_113824819.1">
    <property type="nucleotide sequence ID" value="NZ_QOCE01000045.1"/>
</dbReference>
<dbReference type="SMART" id="SM00382">
    <property type="entry name" value="AAA"/>
    <property type="match status" value="1"/>
</dbReference>
<accession>A0A366WRN1</accession>
<comment type="caution">
    <text evidence="11">The sequence shown here is derived from an EMBL/GenBank/DDBJ whole genome shotgun (WGS) entry which is preliminary data.</text>
</comment>
<dbReference type="AlphaFoldDB" id="A0A366WRN1"/>
<keyword evidence="5 8" id="KW-1133">Transmembrane helix</keyword>
<dbReference type="GO" id="GO:0005524">
    <property type="term" value="F:ATP binding"/>
    <property type="evidence" value="ECO:0007669"/>
    <property type="project" value="UniProtKB-KW"/>
</dbReference>
<protein>
    <recommendedName>
        <fullName evidence="13">ABC transporter ATP-binding protein</fullName>
    </recommendedName>
</protein>
<dbReference type="Pfam" id="PF00005">
    <property type="entry name" value="ABC_tran"/>
    <property type="match status" value="1"/>
</dbReference>
<dbReference type="InterPro" id="IPR003593">
    <property type="entry name" value="AAA+_ATPase"/>
</dbReference>
<comment type="subcellular location">
    <subcellularLocation>
        <location evidence="1">Cell membrane</location>
        <topology evidence="1">Multi-pass membrane protein</topology>
    </subcellularLocation>
</comment>
<evidence type="ECO:0000256" key="1">
    <source>
        <dbReference type="ARBA" id="ARBA00004651"/>
    </source>
</evidence>
<dbReference type="OrthoDB" id="9806127at2"/>
<keyword evidence="3" id="KW-0547">Nucleotide-binding</keyword>
<evidence type="ECO:0000256" key="4">
    <source>
        <dbReference type="ARBA" id="ARBA00022840"/>
    </source>
</evidence>
<keyword evidence="4" id="KW-0067">ATP-binding</keyword>
<dbReference type="InterPro" id="IPR039421">
    <property type="entry name" value="Type_1_exporter"/>
</dbReference>